<organism evidence="2 3">
    <name type="scientific">Paractinoplanes atraurantiacus</name>
    <dbReference type="NCBI Taxonomy" id="1036182"/>
    <lineage>
        <taxon>Bacteria</taxon>
        <taxon>Bacillati</taxon>
        <taxon>Actinomycetota</taxon>
        <taxon>Actinomycetes</taxon>
        <taxon>Micromonosporales</taxon>
        <taxon>Micromonosporaceae</taxon>
        <taxon>Paractinoplanes</taxon>
    </lineage>
</organism>
<keyword evidence="1" id="KW-0812">Transmembrane</keyword>
<evidence type="ECO:0000313" key="2">
    <source>
        <dbReference type="EMBL" id="SNY68507.1"/>
    </source>
</evidence>
<dbReference type="AlphaFoldDB" id="A0A285K946"/>
<feature type="transmembrane region" description="Helical" evidence="1">
    <location>
        <begin position="84"/>
        <end position="108"/>
    </location>
</feature>
<feature type="transmembrane region" description="Helical" evidence="1">
    <location>
        <begin position="45"/>
        <end position="64"/>
    </location>
</feature>
<keyword evidence="3" id="KW-1185">Reference proteome</keyword>
<protein>
    <submittedName>
        <fullName evidence="2">Uncharacterized protein</fullName>
    </submittedName>
</protein>
<accession>A0A285K946</accession>
<feature type="transmembrane region" description="Helical" evidence="1">
    <location>
        <begin position="12"/>
        <end position="33"/>
    </location>
</feature>
<keyword evidence="1" id="KW-0472">Membrane</keyword>
<name>A0A285K946_9ACTN</name>
<reference evidence="2 3" key="1">
    <citation type="submission" date="2017-09" db="EMBL/GenBank/DDBJ databases">
        <authorList>
            <person name="Ehlers B."/>
            <person name="Leendertz F.H."/>
        </authorList>
    </citation>
    <scope>NUCLEOTIDE SEQUENCE [LARGE SCALE GENOMIC DNA]</scope>
    <source>
        <strain evidence="2 3">CGMCC 4.6857</strain>
    </source>
</reference>
<proteinExistence type="predicted"/>
<gene>
    <name evidence="2" type="ORF">SAMN05421748_13339</name>
</gene>
<sequence length="114" mass="11830">MTTRTTEWRPGRSLPAVVATCAYVVVVAVLVAVSSLTGDSIGPALYLTAAALTLPMGFLIYPALWANSIATAILGLSPGHEAAVARGGVVVVFCLAALANAAVARLLWQVIRRR</sequence>
<keyword evidence="1" id="KW-1133">Transmembrane helix</keyword>
<dbReference type="EMBL" id="OBDY01000033">
    <property type="protein sequence ID" value="SNY68507.1"/>
    <property type="molecule type" value="Genomic_DNA"/>
</dbReference>
<dbReference type="RefSeq" id="WP_097327933.1">
    <property type="nucleotide sequence ID" value="NZ_OBDY01000033.1"/>
</dbReference>
<evidence type="ECO:0000256" key="1">
    <source>
        <dbReference type="SAM" id="Phobius"/>
    </source>
</evidence>
<dbReference type="Proteomes" id="UP000219612">
    <property type="component" value="Unassembled WGS sequence"/>
</dbReference>
<evidence type="ECO:0000313" key="3">
    <source>
        <dbReference type="Proteomes" id="UP000219612"/>
    </source>
</evidence>